<comment type="subunit">
    <text evidence="1">Component of the NuA4 histone acetyltransferase complex.</text>
</comment>
<evidence type="ECO:0000256" key="2">
    <source>
        <dbReference type="SAM" id="MobiDB-lite"/>
    </source>
</evidence>
<sequence length="424" mass="45115">MSPIAPPSSSVGNDNKQASSGVRTTLRWLGVNAPQTQQQQEEHVAPDKTAAPPQPTQHKIHSITATPPKPKAFVTALRAPQTEPKPRSAPPAAASSTDENGGSITVSGSQPVAPVSRARYSMAAVSSIFSRAPSSVQAQKTETMVEVARPPRGRNQAKASDDDDGGEDSDEEEDAEEADEEATREREPDRDGEAPSSPASGRKPAPGYHESARTRVVGAKTNGATTTTAPAAPQPTARRGRSDRQSAKAKDTAAAATTSAVDAGAGADSDLESDSESVTDASKFEISQLVNHRPSKDGENLFELQVLWYHPEDAEAEDVTWEPEDVIHRDAPTLLFAYWRSLKGGREAQMDDPDLWVSLHVSWIGSPQATWEPEANVEESSPEAVAEYWAAKGGRDRVISGATAKKRGLRVVEVEGVAVARARG</sequence>
<feature type="compositionally biased region" description="Low complexity" evidence="2">
    <location>
        <begin position="218"/>
        <end position="237"/>
    </location>
</feature>
<name>A0A9P1GXW0_9PEZI</name>
<feature type="compositionally biased region" description="Polar residues" evidence="2">
    <location>
        <begin position="129"/>
        <end position="142"/>
    </location>
</feature>
<protein>
    <recommendedName>
        <fullName evidence="3">Chromo domain-containing protein</fullName>
    </recommendedName>
</protein>
<feature type="compositionally biased region" description="Polar residues" evidence="2">
    <location>
        <begin position="97"/>
        <end position="110"/>
    </location>
</feature>
<dbReference type="Gene3D" id="2.40.50.40">
    <property type="match status" value="1"/>
</dbReference>
<evidence type="ECO:0000313" key="4">
    <source>
        <dbReference type="EMBL" id="CAI4212288.1"/>
    </source>
</evidence>
<comment type="caution">
    <text evidence="4">The sequence shown here is derived from an EMBL/GenBank/DDBJ whole genome shotgun (WGS) entry which is preliminary data.</text>
</comment>
<feature type="compositionally biased region" description="Acidic residues" evidence="2">
    <location>
        <begin position="161"/>
        <end position="180"/>
    </location>
</feature>
<feature type="compositionally biased region" description="Polar residues" evidence="2">
    <location>
        <begin position="7"/>
        <end position="23"/>
    </location>
</feature>
<dbReference type="CDD" id="cd00024">
    <property type="entry name" value="CD_CSD"/>
    <property type="match status" value="2"/>
</dbReference>
<feature type="compositionally biased region" description="Basic and acidic residues" evidence="2">
    <location>
        <begin position="181"/>
        <end position="193"/>
    </location>
</feature>
<feature type="region of interest" description="Disordered" evidence="2">
    <location>
        <begin position="1"/>
        <end position="114"/>
    </location>
</feature>
<organism evidence="4 5">
    <name type="scientific">Parascedosporium putredinis</name>
    <dbReference type="NCBI Taxonomy" id="1442378"/>
    <lineage>
        <taxon>Eukaryota</taxon>
        <taxon>Fungi</taxon>
        <taxon>Dikarya</taxon>
        <taxon>Ascomycota</taxon>
        <taxon>Pezizomycotina</taxon>
        <taxon>Sordariomycetes</taxon>
        <taxon>Hypocreomycetidae</taxon>
        <taxon>Microascales</taxon>
        <taxon>Microascaceae</taxon>
        <taxon>Parascedosporium</taxon>
    </lineage>
</organism>
<evidence type="ECO:0000259" key="3">
    <source>
        <dbReference type="PROSITE" id="PS50013"/>
    </source>
</evidence>
<proteinExistence type="predicted"/>
<dbReference type="SUPFAM" id="SSF54160">
    <property type="entry name" value="Chromo domain-like"/>
    <property type="match status" value="1"/>
</dbReference>
<keyword evidence="5" id="KW-1185">Reference proteome</keyword>
<evidence type="ECO:0000313" key="5">
    <source>
        <dbReference type="Proteomes" id="UP000838763"/>
    </source>
</evidence>
<dbReference type="AlphaFoldDB" id="A0A9P1GXW0"/>
<dbReference type="PROSITE" id="PS50013">
    <property type="entry name" value="CHROMO_2"/>
    <property type="match status" value="1"/>
</dbReference>
<feature type="compositionally biased region" description="Low complexity" evidence="2">
    <location>
        <begin position="252"/>
        <end position="268"/>
    </location>
</feature>
<dbReference type="InterPro" id="IPR000953">
    <property type="entry name" value="Chromo/chromo_shadow_dom"/>
</dbReference>
<reference evidence="4" key="1">
    <citation type="submission" date="2022-11" db="EMBL/GenBank/DDBJ databases">
        <authorList>
            <person name="Scott C."/>
            <person name="Bruce N."/>
        </authorList>
    </citation>
    <scope>NUCLEOTIDE SEQUENCE</scope>
</reference>
<feature type="compositionally biased region" description="Basic and acidic residues" evidence="2">
    <location>
        <begin position="240"/>
        <end position="251"/>
    </location>
</feature>
<evidence type="ECO:0000256" key="1">
    <source>
        <dbReference type="ARBA" id="ARBA00011353"/>
    </source>
</evidence>
<dbReference type="GO" id="GO:0006338">
    <property type="term" value="P:chromatin remodeling"/>
    <property type="evidence" value="ECO:0007669"/>
    <property type="project" value="UniProtKB-ARBA"/>
</dbReference>
<gene>
    <name evidence="4" type="ORF">PPNO1_LOCUS2054</name>
</gene>
<dbReference type="EMBL" id="CALLCH030000004">
    <property type="protein sequence ID" value="CAI4212288.1"/>
    <property type="molecule type" value="Genomic_DNA"/>
</dbReference>
<dbReference type="InterPro" id="IPR016197">
    <property type="entry name" value="Chromo-like_dom_sf"/>
</dbReference>
<dbReference type="Proteomes" id="UP000838763">
    <property type="component" value="Unassembled WGS sequence"/>
</dbReference>
<feature type="domain" description="Chromo" evidence="3">
    <location>
        <begin position="284"/>
        <end position="350"/>
    </location>
</feature>
<feature type="region of interest" description="Disordered" evidence="2">
    <location>
        <begin position="129"/>
        <end position="280"/>
    </location>
</feature>
<accession>A0A9P1GXW0</accession>
<dbReference type="OrthoDB" id="433924at2759"/>